<accession>A0ABV9KIG9</accession>
<dbReference type="EMBL" id="JBHSGI010000023">
    <property type="protein sequence ID" value="MFC4669725.1"/>
    <property type="molecule type" value="Genomic_DNA"/>
</dbReference>
<dbReference type="Gene3D" id="3.40.50.1820">
    <property type="entry name" value="alpha/beta hydrolase"/>
    <property type="match status" value="1"/>
</dbReference>
<dbReference type="Proteomes" id="UP001595973">
    <property type="component" value="Unassembled WGS sequence"/>
</dbReference>
<organism evidence="2 3">
    <name type="scientific">Seohaeicola nanhaiensis</name>
    <dbReference type="NCBI Taxonomy" id="1387282"/>
    <lineage>
        <taxon>Bacteria</taxon>
        <taxon>Pseudomonadati</taxon>
        <taxon>Pseudomonadota</taxon>
        <taxon>Alphaproteobacteria</taxon>
        <taxon>Rhodobacterales</taxon>
        <taxon>Roseobacteraceae</taxon>
        <taxon>Seohaeicola</taxon>
    </lineage>
</organism>
<dbReference type="PANTHER" id="PTHR36837:SF2">
    <property type="entry name" value="POLY(3-HYDROXYALKANOATE) POLYMERASE SUBUNIT PHAC"/>
    <property type="match status" value="1"/>
</dbReference>
<evidence type="ECO:0000313" key="3">
    <source>
        <dbReference type="Proteomes" id="UP001595973"/>
    </source>
</evidence>
<comment type="caution">
    <text evidence="2">The sequence shown here is derived from an EMBL/GenBank/DDBJ whole genome shotgun (WGS) entry which is preliminary data.</text>
</comment>
<dbReference type="PANTHER" id="PTHR36837">
    <property type="entry name" value="POLY(3-HYDROXYALKANOATE) POLYMERASE SUBUNIT PHAC"/>
    <property type="match status" value="1"/>
</dbReference>
<feature type="region of interest" description="Disordered" evidence="1">
    <location>
        <begin position="1"/>
        <end position="45"/>
    </location>
</feature>
<dbReference type="Pfam" id="PF11339">
    <property type="entry name" value="DUF3141"/>
    <property type="match status" value="1"/>
</dbReference>
<name>A0ABV9KIG9_9RHOB</name>
<reference evidence="3" key="1">
    <citation type="journal article" date="2019" name="Int. J. Syst. Evol. Microbiol.">
        <title>The Global Catalogue of Microorganisms (GCM) 10K type strain sequencing project: providing services to taxonomists for standard genome sequencing and annotation.</title>
        <authorList>
            <consortium name="The Broad Institute Genomics Platform"/>
            <consortium name="The Broad Institute Genome Sequencing Center for Infectious Disease"/>
            <person name="Wu L."/>
            <person name="Ma J."/>
        </authorList>
    </citation>
    <scope>NUCLEOTIDE SEQUENCE [LARGE SCALE GENOMIC DNA]</scope>
    <source>
        <strain evidence="3">CGMCC 4.7283</strain>
    </source>
</reference>
<dbReference type="RefSeq" id="WP_380718146.1">
    <property type="nucleotide sequence ID" value="NZ_JBHSGI010000023.1"/>
</dbReference>
<evidence type="ECO:0000313" key="2">
    <source>
        <dbReference type="EMBL" id="MFC4669725.1"/>
    </source>
</evidence>
<gene>
    <name evidence="2" type="ORF">ACFO5X_14265</name>
</gene>
<evidence type="ECO:0000256" key="1">
    <source>
        <dbReference type="SAM" id="MobiDB-lite"/>
    </source>
</evidence>
<protein>
    <submittedName>
        <fullName evidence="2">DUF3141 domain-containing protein</fullName>
    </submittedName>
</protein>
<proteinExistence type="predicted"/>
<dbReference type="InterPro" id="IPR051321">
    <property type="entry name" value="PHA/PHB_synthase"/>
</dbReference>
<sequence>MRFLQGGHPEKSMNRRKPTMNKSLRLATVTPEQLTAPETKRPSAGANVPYAQDAFERWVLFLDTLRERADNMIAHERQGMPPLLDFDYELLLDARTFERPANYALLRITRAGEDCWDDCVDEAKPPVIVIDPRAGHGPGIGGFKHDSEVGMAMHEGHPVYFVIFFPEPMPGQTLADVHYALRDFVTEVARRHPNAAPVLYGNCQAGWAAALLAADCDGLTGPIVLNGSPLSYWSGDAATSPMRMLGALSGGSWAAHMIADLGDGRFDGAWLAQNFETLQPEKAIWEKYANLFSHADTERERFLDFERWWNGYYTLSREEILGITQNLFIGNRLEQGEMQLDAHCTIDLKRIRNPIIVFASEGDNITPPQQALGWIAKLYPDTDALKAAGQRIVYMTHETVGHLGIFVSGSVARLQHRAILESLEAVEALAPGLYEMVIDNPSGGAKRKTDDYDVRFEPRDVDDLGFGSDHGALAQVAQMSRINEAAYSTFVSPWIKAATSPASAEMLRALHPMRWTRTMFSERVNPWMALVKSTADSVRETRDPLPKDHPAILAERALFARTGENLGALRKARDAWLTHVFGAMYGSFPIATTTQAGQPTAIPNKE</sequence>
<dbReference type="InterPro" id="IPR029058">
    <property type="entry name" value="AB_hydrolase_fold"/>
</dbReference>
<dbReference type="SUPFAM" id="SSF53474">
    <property type="entry name" value="alpha/beta-Hydrolases"/>
    <property type="match status" value="1"/>
</dbReference>
<keyword evidence="3" id="KW-1185">Reference proteome</keyword>
<dbReference type="InterPro" id="IPR024501">
    <property type="entry name" value="DUF3141"/>
</dbReference>